<dbReference type="Proteomes" id="UP001633002">
    <property type="component" value="Unassembled WGS sequence"/>
</dbReference>
<accession>A0ABD3H5B7</accession>
<evidence type="ECO:0000313" key="2">
    <source>
        <dbReference type="Proteomes" id="UP001633002"/>
    </source>
</evidence>
<dbReference type="AlphaFoldDB" id="A0ABD3H5B7"/>
<keyword evidence="2" id="KW-1185">Reference proteome</keyword>
<dbReference type="EMBL" id="JBJQOH010000005">
    <property type="protein sequence ID" value="KAL3686498.1"/>
    <property type="molecule type" value="Genomic_DNA"/>
</dbReference>
<reference evidence="1 2" key="1">
    <citation type="submission" date="2024-09" db="EMBL/GenBank/DDBJ databases">
        <title>Chromosome-scale assembly of Riccia sorocarpa.</title>
        <authorList>
            <person name="Paukszto L."/>
        </authorList>
    </citation>
    <scope>NUCLEOTIDE SEQUENCE [LARGE SCALE GENOMIC DNA]</scope>
    <source>
        <strain evidence="1">LP-2024</strain>
        <tissue evidence="1">Aerial parts of the thallus</tissue>
    </source>
</reference>
<evidence type="ECO:0008006" key="3">
    <source>
        <dbReference type="Google" id="ProtNLM"/>
    </source>
</evidence>
<proteinExistence type="predicted"/>
<gene>
    <name evidence="1" type="ORF">R1sor_009072</name>
</gene>
<dbReference type="PANTHER" id="PTHR33116">
    <property type="entry name" value="REVERSE TRANSCRIPTASE ZINC-BINDING DOMAIN-CONTAINING PROTEIN-RELATED-RELATED"/>
    <property type="match status" value="1"/>
</dbReference>
<name>A0ABD3H5B7_9MARC</name>
<comment type="caution">
    <text evidence="1">The sequence shown here is derived from an EMBL/GenBank/DDBJ whole genome shotgun (WGS) entry which is preliminary data.</text>
</comment>
<organism evidence="1 2">
    <name type="scientific">Riccia sorocarpa</name>
    <dbReference type="NCBI Taxonomy" id="122646"/>
    <lineage>
        <taxon>Eukaryota</taxon>
        <taxon>Viridiplantae</taxon>
        <taxon>Streptophyta</taxon>
        <taxon>Embryophyta</taxon>
        <taxon>Marchantiophyta</taxon>
        <taxon>Marchantiopsida</taxon>
        <taxon>Marchantiidae</taxon>
        <taxon>Marchantiales</taxon>
        <taxon>Ricciaceae</taxon>
        <taxon>Riccia</taxon>
    </lineage>
</organism>
<evidence type="ECO:0000313" key="1">
    <source>
        <dbReference type="EMBL" id="KAL3686498.1"/>
    </source>
</evidence>
<protein>
    <recommendedName>
        <fullName evidence="3">Reverse transcriptase domain-containing protein</fullName>
    </recommendedName>
</protein>
<sequence>MMKSKYKREAVESLITEDGTTITEQQEILGEIHAFYQHLFREEADANEGDRQDLIQANLNLVRNKISSEQSMKAEAAPGMAELERFVEMLPPDKSPGLDGVTSETIREFWPVQGQLQGLEAADGRQVLEALFADDTGLLLQAEEGNWSAACGVIAEFERMSGARLNISKSLVVPIGFSEPPNWLRATGCKIALEGEVWSYLGCPIGVKLTEEQILQLMLDKITKRLNTWTNRLLSWESRLVLTRHILMALPTYILMVVGLTADGYKELTRACRRFIWGSTKEGVDKKTWIAWKKMCQRREDGGLGLVGFDLQAKTLKMRLVSKILNQEDLDWIYLMRAIVEWKVLETQCREREIGSPMEDIMLLGNRLQLTTTPTAKRILEGWWEARKWLHLKPGVPLPEGTTIRQALHMIDKDAQKGGGQIASTCRILKRAGVTKVEDLTNERMAEAEEIEKSRGGSRYVRYAEGPVSYVVANTERNYEQRNCENPTSDPSLWVWKRDGVVLEGWIQPTATWRRLLGNTQNHMEKLNRSWQVD</sequence>
<dbReference type="PANTHER" id="PTHR33116:SF86">
    <property type="entry name" value="REVERSE TRANSCRIPTASE DOMAIN-CONTAINING PROTEIN"/>
    <property type="match status" value="1"/>
</dbReference>